<feature type="compositionally biased region" description="Polar residues" evidence="1">
    <location>
        <begin position="51"/>
        <end position="64"/>
    </location>
</feature>
<feature type="compositionally biased region" description="Pro residues" evidence="1">
    <location>
        <begin position="37"/>
        <end position="49"/>
    </location>
</feature>
<evidence type="ECO:0000256" key="1">
    <source>
        <dbReference type="SAM" id="MobiDB-lite"/>
    </source>
</evidence>
<comment type="caution">
    <text evidence="2">The sequence shown here is derived from an EMBL/GenBank/DDBJ whole genome shotgun (WGS) entry which is preliminary data.</text>
</comment>
<evidence type="ECO:0000313" key="3">
    <source>
        <dbReference type="Proteomes" id="UP001141552"/>
    </source>
</evidence>
<accession>A0A9Q0J236</accession>
<gene>
    <name evidence="2" type="ORF">Tsubulata_001962</name>
</gene>
<feature type="compositionally biased region" description="Basic and acidic residues" evidence="1">
    <location>
        <begin position="81"/>
        <end position="90"/>
    </location>
</feature>
<evidence type="ECO:0000313" key="2">
    <source>
        <dbReference type="EMBL" id="KAJ4826771.1"/>
    </source>
</evidence>
<reference evidence="2" key="1">
    <citation type="submission" date="2022-02" db="EMBL/GenBank/DDBJ databases">
        <authorList>
            <person name="Henning P.M."/>
            <person name="McCubbin A.G."/>
            <person name="Shore J.S."/>
        </authorList>
    </citation>
    <scope>NUCLEOTIDE SEQUENCE</scope>
    <source>
        <strain evidence="2">F60SS</strain>
        <tissue evidence="2">Leaves</tissue>
    </source>
</reference>
<feature type="region of interest" description="Disordered" evidence="1">
    <location>
        <begin position="1"/>
        <end position="134"/>
    </location>
</feature>
<keyword evidence="3" id="KW-1185">Reference proteome</keyword>
<dbReference type="AlphaFoldDB" id="A0A9Q0J236"/>
<reference evidence="2" key="2">
    <citation type="journal article" date="2023" name="Plants (Basel)">
        <title>Annotation of the Turnera subulata (Passifloraceae) Draft Genome Reveals the S-Locus Evolved after the Divergence of Turneroideae from Passifloroideae in a Stepwise Manner.</title>
        <authorList>
            <person name="Henning P.M."/>
            <person name="Roalson E.H."/>
            <person name="Mir W."/>
            <person name="McCubbin A.G."/>
            <person name="Shore J.S."/>
        </authorList>
    </citation>
    <scope>NUCLEOTIDE SEQUENCE</scope>
    <source>
        <strain evidence="2">F60SS</strain>
    </source>
</reference>
<dbReference type="Proteomes" id="UP001141552">
    <property type="component" value="Unassembled WGS sequence"/>
</dbReference>
<proteinExistence type="predicted"/>
<protein>
    <submittedName>
        <fullName evidence="2">Uncharacterized protein</fullName>
    </submittedName>
</protein>
<sequence length="134" mass="15064">MVRKERKTREKEKEVTGKKKEKKRRRRGRNRRRPPEPRPPQPPSPPFFFSPPQQVTATIESQPSAPSPSPHCRGTAAPHPTADRHSHGRVEFTAAETHLSSPRPHLHATTTSPAAGRAHCSWKSDGRRHASVLT</sequence>
<name>A0A9Q0J236_9ROSI</name>
<feature type="compositionally biased region" description="Basic residues" evidence="1">
    <location>
        <begin position="19"/>
        <end position="32"/>
    </location>
</feature>
<dbReference type="EMBL" id="JAKUCV010006581">
    <property type="protein sequence ID" value="KAJ4826771.1"/>
    <property type="molecule type" value="Genomic_DNA"/>
</dbReference>
<feature type="compositionally biased region" description="Basic and acidic residues" evidence="1">
    <location>
        <begin position="7"/>
        <end position="18"/>
    </location>
</feature>
<organism evidence="2 3">
    <name type="scientific">Turnera subulata</name>
    <dbReference type="NCBI Taxonomy" id="218843"/>
    <lineage>
        <taxon>Eukaryota</taxon>
        <taxon>Viridiplantae</taxon>
        <taxon>Streptophyta</taxon>
        <taxon>Embryophyta</taxon>
        <taxon>Tracheophyta</taxon>
        <taxon>Spermatophyta</taxon>
        <taxon>Magnoliopsida</taxon>
        <taxon>eudicotyledons</taxon>
        <taxon>Gunneridae</taxon>
        <taxon>Pentapetalae</taxon>
        <taxon>rosids</taxon>
        <taxon>fabids</taxon>
        <taxon>Malpighiales</taxon>
        <taxon>Passifloraceae</taxon>
        <taxon>Turnera</taxon>
    </lineage>
</organism>